<reference evidence="8" key="1">
    <citation type="submission" date="2017-07" db="EMBL/GenBank/DDBJ databases">
        <authorList>
            <person name="Varghese N."/>
            <person name="Submissions S."/>
        </authorList>
    </citation>
    <scope>NUCLEOTIDE SEQUENCE [LARGE SCALE GENOMIC DNA]</scope>
    <source>
        <strain evidence="8">NLAE-zl-C134</strain>
    </source>
</reference>
<sequence length="609" mass="70750">MIGTIKRGVREFRGSVWYQIGFWFCILFIGMVVLFQVFLKNEYYSYLLEQNISLRSVLLNTLQYDISDELNGEKSVASGIVIQEEMYYATKDIAKEEIEMSRKLEFQRLLQRYSRYSGTILNLAIVGENREIYQYDKYEKQSKQMWNDSNEAVLYGAYDELMKNLNKGGEPRYVVTTEENIHPFREDEVVFHILYPIIGTKKNFSYASEALCVTYSMKLFDPFLKMINRDDKQHVSAYVIDENNRVIYHEEKGIIGKTEEEYLSTSEFITDRAPIRGSSWQLAVAIDKEQMKASVGEIFHRGVGVYIAAILLFSIFLFLLLRKLLSPLKIVKSEMDNISRGREQQSIEVKGNTEIWELAKHFNVMLVSLENKEKEVKYYHQEEIRALERQREAEIEALESHINAHFISNTLGAISYEAIEGGNDHLALMIKKLSNILRYTFNQSAQTVDLYKEIEWTEQYLYLQKERLQDVFDYSIEFDQFFKQEKCCKLMMQPFVENAIVHGFHGYEEGGCIIIKVTATTEGWMMWIEDNGRGMTAEQEASIQAVLKGDYNVKVPSTGGTGVGILNAVSRIKKFYSGAITMELKTEPGQGTIFRFYIRRKHENFNSRG</sequence>
<evidence type="ECO:0000259" key="6">
    <source>
        <dbReference type="PROSITE" id="PS50885"/>
    </source>
</evidence>
<dbReference type="PANTHER" id="PTHR34220">
    <property type="entry name" value="SENSOR HISTIDINE KINASE YPDA"/>
    <property type="match status" value="1"/>
</dbReference>
<name>A0A315ZZL1_9FIRM</name>
<evidence type="ECO:0000256" key="4">
    <source>
        <dbReference type="ARBA" id="ARBA00022777"/>
    </source>
</evidence>
<dbReference type="InterPro" id="IPR050640">
    <property type="entry name" value="Bact_2-comp_sensor_kinase"/>
</dbReference>
<dbReference type="SUPFAM" id="SSF158472">
    <property type="entry name" value="HAMP domain-like"/>
    <property type="match status" value="1"/>
</dbReference>
<dbReference type="CDD" id="cd06225">
    <property type="entry name" value="HAMP"/>
    <property type="match status" value="1"/>
</dbReference>
<evidence type="ECO:0000256" key="5">
    <source>
        <dbReference type="SAM" id="Phobius"/>
    </source>
</evidence>
<evidence type="ECO:0000256" key="1">
    <source>
        <dbReference type="ARBA" id="ARBA00004370"/>
    </source>
</evidence>
<protein>
    <submittedName>
        <fullName evidence="7">Sensor histidine kinase YesM</fullName>
    </submittedName>
</protein>
<dbReference type="Pfam" id="PF02518">
    <property type="entry name" value="HATPase_c"/>
    <property type="match status" value="1"/>
</dbReference>
<dbReference type="Gene3D" id="6.10.340.10">
    <property type="match status" value="1"/>
</dbReference>
<accession>A0A315ZZL1</accession>
<dbReference type="AlphaFoldDB" id="A0A315ZZL1"/>
<organism evidence="7 8">
    <name type="scientific">Faecalicatena contorta</name>
    <dbReference type="NCBI Taxonomy" id="39482"/>
    <lineage>
        <taxon>Bacteria</taxon>
        <taxon>Bacillati</taxon>
        <taxon>Bacillota</taxon>
        <taxon>Clostridia</taxon>
        <taxon>Lachnospirales</taxon>
        <taxon>Lachnospiraceae</taxon>
        <taxon>Faecalicatena</taxon>
    </lineage>
</organism>
<comment type="subcellular location">
    <subcellularLocation>
        <location evidence="1">Membrane</location>
    </subcellularLocation>
</comment>
<dbReference type="SMART" id="SM00304">
    <property type="entry name" value="HAMP"/>
    <property type="match status" value="1"/>
</dbReference>
<dbReference type="GO" id="GO:0016020">
    <property type="term" value="C:membrane"/>
    <property type="evidence" value="ECO:0007669"/>
    <property type="project" value="UniProtKB-SubCell"/>
</dbReference>
<keyword evidence="5" id="KW-0472">Membrane</keyword>
<keyword evidence="8" id="KW-1185">Reference proteome</keyword>
<dbReference type="InterPro" id="IPR036890">
    <property type="entry name" value="HATPase_C_sf"/>
</dbReference>
<keyword evidence="3" id="KW-0808">Transferase</keyword>
<feature type="transmembrane region" description="Helical" evidence="5">
    <location>
        <begin position="20"/>
        <end position="39"/>
    </location>
</feature>
<dbReference type="Proteomes" id="UP000254051">
    <property type="component" value="Unassembled WGS sequence"/>
</dbReference>
<dbReference type="GO" id="GO:0000155">
    <property type="term" value="F:phosphorelay sensor kinase activity"/>
    <property type="evidence" value="ECO:0007669"/>
    <property type="project" value="InterPro"/>
</dbReference>
<dbReference type="InterPro" id="IPR010559">
    <property type="entry name" value="Sig_transdc_His_kin_internal"/>
</dbReference>
<dbReference type="RefSeq" id="WP_109709294.1">
    <property type="nucleotide sequence ID" value="NZ_QGDS01000003.1"/>
</dbReference>
<dbReference type="Gene3D" id="3.30.565.10">
    <property type="entry name" value="Histidine kinase-like ATPase, C-terminal domain"/>
    <property type="match status" value="1"/>
</dbReference>
<evidence type="ECO:0000256" key="3">
    <source>
        <dbReference type="ARBA" id="ARBA00022679"/>
    </source>
</evidence>
<dbReference type="EMBL" id="UHJJ01000003">
    <property type="protein sequence ID" value="SUQ13287.1"/>
    <property type="molecule type" value="Genomic_DNA"/>
</dbReference>
<keyword evidence="2" id="KW-0597">Phosphoprotein</keyword>
<dbReference type="SUPFAM" id="SSF55874">
    <property type="entry name" value="ATPase domain of HSP90 chaperone/DNA topoisomerase II/histidine kinase"/>
    <property type="match status" value="1"/>
</dbReference>
<dbReference type="PANTHER" id="PTHR34220:SF7">
    <property type="entry name" value="SENSOR HISTIDINE KINASE YPDA"/>
    <property type="match status" value="1"/>
</dbReference>
<dbReference type="InterPro" id="IPR003594">
    <property type="entry name" value="HATPase_dom"/>
</dbReference>
<gene>
    <name evidence="7" type="ORF">SAMN05216529_1039</name>
</gene>
<dbReference type="InterPro" id="IPR003660">
    <property type="entry name" value="HAMP_dom"/>
</dbReference>
<keyword evidence="4 7" id="KW-0418">Kinase</keyword>
<evidence type="ECO:0000256" key="2">
    <source>
        <dbReference type="ARBA" id="ARBA00022553"/>
    </source>
</evidence>
<evidence type="ECO:0000313" key="8">
    <source>
        <dbReference type="Proteomes" id="UP000254051"/>
    </source>
</evidence>
<dbReference type="PROSITE" id="PS50885">
    <property type="entry name" value="HAMP"/>
    <property type="match status" value="1"/>
</dbReference>
<dbReference type="Pfam" id="PF06580">
    <property type="entry name" value="His_kinase"/>
    <property type="match status" value="1"/>
</dbReference>
<dbReference type="Pfam" id="PF00672">
    <property type="entry name" value="HAMP"/>
    <property type="match status" value="1"/>
</dbReference>
<dbReference type="OrthoDB" id="9809348at2"/>
<feature type="transmembrane region" description="Helical" evidence="5">
    <location>
        <begin position="298"/>
        <end position="321"/>
    </location>
</feature>
<feature type="domain" description="HAMP" evidence="6">
    <location>
        <begin position="322"/>
        <end position="374"/>
    </location>
</feature>
<keyword evidence="5" id="KW-1133">Transmembrane helix</keyword>
<evidence type="ECO:0000313" key="7">
    <source>
        <dbReference type="EMBL" id="SUQ13287.1"/>
    </source>
</evidence>
<keyword evidence="5" id="KW-0812">Transmembrane</keyword>
<proteinExistence type="predicted"/>